<organism evidence="5 6">
    <name type="scientific">Spinacia oleracea</name>
    <name type="common">Spinach</name>
    <dbReference type="NCBI Taxonomy" id="3562"/>
    <lineage>
        <taxon>Eukaryota</taxon>
        <taxon>Viridiplantae</taxon>
        <taxon>Streptophyta</taxon>
        <taxon>Embryophyta</taxon>
        <taxon>Tracheophyta</taxon>
        <taxon>Spermatophyta</taxon>
        <taxon>Magnoliopsida</taxon>
        <taxon>eudicotyledons</taxon>
        <taxon>Gunneridae</taxon>
        <taxon>Pentapetalae</taxon>
        <taxon>Caryophyllales</taxon>
        <taxon>Chenopodiaceae</taxon>
        <taxon>Chenopodioideae</taxon>
        <taxon>Anserineae</taxon>
        <taxon>Spinacia</taxon>
    </lineage>
</organism>
<evidence type="ECO:0000256" key="1">
    <source>
        <dbReference type="ARBA" id="ARBA00005234"/>
    </source>
</evidence>
<dbReference type="InterPro" id="IPR003653">
    <property type="entry name" value="Peptidase_C48_C"/>
</dbReference>
<dbReference type="Proteomes" id="UP000813463">
    <property type="component" value="Chromosome 3"/>
</dbReference>
<dbReference type="InterPro" id="IPR038765">
    <property type="entry name" value="Papain-like_cys_pep_sf"/>
</dbReference>
<evidence type="ECO:0000313" key="7">
    <source>
        <dbReference type="RefSeq" id="XP_056695971.1"/>
    </source>
</evidence>
<keyword evidence="2" id="KW-0645">Protease</keyword>
<dbReference type="Gene3D" id="3.40.395.10">
    <property type="entry name" value="Adenoviral Proteinase, Chain A"/>
    <property type="match status" value="1"/>
</dbReference>
<evidence type="ECO:0000313" key="6">
    <source>
        <dbReference type="RefSeq" id="XP_056695970.1"/>
    </source>
</evidence>
<dbReference type="RefSeq" id="XP_056695970.1">
    <property type="nucleotide sequence ID" value="XM_056839992.1"/>
</dbReference>
<keyword evidence="5" id="KW-1185">Reference proteome</keyword>
<dbReference type="RefSeq" id="XP_056695971.1">
    <property type="nucleotide sequence ID" value="XM_056839993.1"/>
</dbReference>
<proteinExistence type="inferred from homology"/>
<evidence type="ECO:0000313" key="5">
    <source>
        <dbReference type="Proteomes" id="UP000813463"/>
    </source>
</evidence>
<reference evidence="5" key="1">
    <citation type="journal article" date="2021" name="Nat. Commun.">
        <title>Genomic analyses provide insights into spinach domestication and the genetic basis of agronomic traits.</title>
        <authorList>
            <person name="Cai X."/>
            <person name="Sun X."/>
            <person name="Xu C."/>
            <person name="Sun H."/>
            <person name="Wang X."/>
            <person name="Ge C."/>
            <person name="Zhang Z."/>
            <person name="Wang Q."/>
            <person name="Fei Z."/>
            <person name="Jiao C."/>
            <person name="Wang Q."/>
        </authorList>
    </citation>
    <scope>NUCLEOTIDE SEQUENCE [LARGE SCALE GENOMIC DNA]</scope>
    <source>
        <strain evidence="5">cv. Varoflay</strain>
    </source>
</reference>
<comment type="similarity">
    <text evidence="1">Belongs to the peptidase C48 family.</text>
</comment>
<dbReference type="Pfam" id="PF02902">
    <property type="entry name" value="Peptidase_C48"/>
    <property type="match status" value="1"/>
</dbReference>
<gene>
    <name evidence="6 7" type="primary">LOC130470261</name>
</gene>
<evidence type="ECO:0000259" key="4">
    <source>
        <dbReference type="Pfam" id="PF02902"/>
    </source>
</evidence>
<reference evidence="6 7" key="2">
    <citation type="submission" date="2025-05" db="UniProtKB">
        <authorList>
            <consortium name="RefSeq"/>
        </authorList>
    </citation>
    <scope>IDENTIFICATION</scope>
    <source>
        <tissue evidence="6 7">Leaf</tissue>
    </source>
</reference>
<evidence type="ECO:0000256" key="3">
    <source>
        <dbReference type="ARBA" id="ARBA00022801"/>
    </source>
</evidence>
<name>A0ABM3RK39_SPIOL</name>
<evidence type="ECO:0000256" key="2">
    <source>
        <dbReference type="ARBA" id="ARBA00022670"/>
    </source>
</evidence>
<dbReference type="SUPFAM" id="SSF54001">
    <property type="entry name" value="Cysteine proteinases"/>
    <property type="match status" value="1"/>
</dbReference>
<sequence length="186" mass="21487">MKFQRNCRHNRHRTKPSANPSKTVFVAIEYREQSLSFIEFSSLEQSILPCASKLLRSIFAYWSVGSMGERTCPCFSKLLIGFFLKSTKKYILAPIRQDKYYWMLVVICLERGEAFFFDSMADGSLDTLQTKGSLSVAYRTLMNMDKGSRKTKLTWKVVECLRSQQVGVVESGYYVMKYMDQIVSLV</sequence>
<keyword evidence="3" id="KW-0378">Hydrolase</keyword>
<protein>
    <recommendedName>
        <fullName evidence="4">Ubiquitin-like protease family profile domain-containing protein</fullName>
    </recommendedName>
</protein>
<accession>A0ABM3RK39</accession>
<feature type="domain" description="Ubiquitin-like protease family profile" evidence="4">
    <location>
        <begin position="88"/>
        <end position="180"/>
    </location>
</feature>
<dbReference type="GeneID" id="130470261"/>